<evidence type="ECO:0000313" key="2">
    <source>
        <dbReference type="EMBL" id="NGO40526.1"/>
    </source>
</evidence>
<sequence>MILVVADDLTGAAELGGAAVARGLSAWWVRQPPWPEDADVLCLDTRTRDLPPGDAAARVREGVAPWAGRAGLRVYKKVDSVLRGPVLAEVEAVRSALGFRNVLLLPANPSRGRTIRDGHYFIGGVPLDRTEFARDPVHPRVTSDVLALVGRMEGVQVRLAGLDEPLPASGIVIAQAGSEADVARWAARWGEETLPAGGLDFFRALLDRWLPPRPEHATRSEALSGRIGVTCQKLTTPATIRRVLLVSGTASPRAREWRQQCGRAGVPVECVFSGDETDLGDLASVADRVGRACANGLAAEGRAMLCLGEPARAASLGDQPSVWLDLLARAARVVCERETPDLVLVEGGATAAALLDEFSWDRWRIQKEWAPGVVELCGPDGSGPALVLKPGSYAWPEAIRRLWFKGRTL</sequence>
<organism evidence="2 3">
    <name type="scientific">Limisphaera ngatamarikiensis</name>
    <dbReference type="NCBI Taxonomy" id="1324935"/>
    <lineage>
        <taxon>Bacteria</taxon>
        <taxon>Pseudomonadati</taxon>
        <taxon>Verrucomicrobiota</taxon>
        <taxon>Verrucomicrobiia</taxon>
        <taxon>Limisphaerales</taxon>
        <taxon>Limisphaeraceae</taxon>
        <taxon>Limisphaera</taxon>
    </lineage>
</organism>
<dbReference type="InterPro" id="IPR042213">
    <property type="entry name" value="NBD_C_sf"/>
</dbReference>
<dbReference type="InterPro" id="IPR010737">
    <property type="entry name" value="4-carb_acid_sugar_kinase_N"/>
</dbReference>
<feature type="domain" description="Four-carbon acid sugar kinase N-terminal" evidence="1">
    <location>
        <begin position="2"/>
        <end position="163"/>
    </location>
</feature>
<proteinExistence type="predicted"/>
<reference evidence="2 3" key="1">
    <citation type="submission" date="2020-02" db="EMBL/GenBank/DDBJ databases">
        <title>Draft genome sequence of Limisphaera ngatamarikiensis NGM72.4T, a thermophilic Verrucomicrobia grouped in subdivision 3.</title>
        <authorList>
            <person name="Carere C.R."/>
            <person name="Steen J."/>
            <person name="Hugenholtz P."/>
            <person name="Stott M.B."/>
        </authorList>
    </citation>
    <scope>NUCLEOTIDE SEQUENCE [LARGE SCALE GENOMIC DNA]</scope>
    <source>
        <strain evidence="2 3">NGM72.4</strain>
    </source>
</reference>
<name>A0A6M1RL78_9BACT</name>
<evidence type="ECO:0000313" key="3">
    <source>
        <dbReference type="Proteomes" id="UP000477311"/>
    </source>
</evidence>
<comment type="caution">
    <text evidence="2">The sequence shown here is derived from an EMBL/GenBank/DDBJ whole genome shotgun (WGS) entry which is preliminary data.</text>
</comment>
<dbReference type="SUPFAM" id="SSF142764">
    <property type="entry name" value="YgbK-like"/>
    <property type="match status" value="1"/>
</dbReference>
<dbReference type="Gene3D" id="3.40.980.20">
    <property type="entry name" value="Four-carbon acid sugar kinase, nucleotide binding domain"/>
    <property type="match status" value="1"/>
</dbReference>
<dbReference type="Gene3D" id="3.40.50.10840">
    <property type="entry name" value="Putative sugar-binding, N-terminal domain"/>
    <property type="match status" value="1"/>
</dbReference>
<accession>A0A6M1RL78</accession>
<keyword evidence="2" id="KW-0808">Transferase</keyword>
<evidence type="ECO:0000259" key="1">
    <source>
        <dbReference type="Pfam" id="PF07005"/>
    </source>
</evidence>
<gene>
    <name evidence="2" type="ORF">G4L39_14150</name>
</gene>
<keyword evidence="2" id="KW-0418">Kinase</keyword>
<keyword evidence="3" id="KW-1185">Reference proteome</keyword>
<dbReference type="EMBL" id="JAAKYA010000096">
    <property type="protein sequence ID" value="NGO40526.1"/>
    <property type="molecule type" value="Genomic_DNA"/>
</dbReference>
<protein>
    <submittedName>
        <fullName evidence="2">Four-carbon acid sugar kinase family protein</fullName>
    </submittedName>
</protein>
<dbReference type="GO" id="GO:0016301">
    <property type="term" value="F:kinase activity"/>
    <property type="evidence" value="ECO:0007669"/>
    <property type="project" value="UniProtKB-KW"/>
</dbReference>
<dbReference type="RefSeq" id="WP_165109208.1">
    <property type="nucleotide sequence ID" value="NZ_JAAKYA010000096.1"/>
</dbReference>
<dbReference type="AlphaFoldDB" id="A0A6M1RL78"/>
<dbReference type="Pfam" id="PF07005">
    <property type="entry name" value="SBD_N"/>
    <property type="match status" value="1"/>
</dbReference>
<dbReference type="Proteomes" id="UP000477311">
    <property type="component" value="Unassembled WGS sequence"/>
</dbReference>
<dbReference type="InterPro" id="IPR037051">
    <property type="entry name" value="4-carb_acid_sugar_kinase_N_sf"/>
</dbReference>